<name>A0ABN2JYE1_9ACTN</name>
<evidence type="ECO:0000313" key="4">
    <source>
        <dbReference type="Proteomes" id="UP001501057"/>
    </source>
</evidence>
<proteinExistence type="predicted"/>
<dbReference type="Proteomes" id="UP001501057">
    <property type="component" value="Unassembled WGS sequence"/>
</dbReference>
<dbReference type="PANTHER" id="PTHR30523">
    <property type="entry name" value="PHOSPHOENOLPYRUVATE CARBOXYLASE"/>
    <property type="match status" value="1"/>
</dbReference>
<dbReference type="InterPro" id="IPR015813">
    <property type="entry name" value="Pyrv/PenolPyrv_kinase-like_dom"/>
</dbReference>
<dbReference type="InterPro" id="IPR021135">
    <property type="entry name" value="PEP_COase"/>
</dbReference>
<accession>A0ABN2JYE1</accession>
<dbReference type="PANTHER" id="PTHR30523:SF6">
    <property type="entry name" value="PHOSPHOENOLPYRUVATE CARBOXYLASE"/>
    <property type="match status" value="1"/>
</dbReference>
<evidence type="ECO:0000313" key="3">
    <source>
        <dbReference type="EMBL" id="GAA1743518.1"/>
    </source>
</evidence>
<comment type="caution">
    <text evidence="3">The sequence shown here is derived from an EMBL/GenBank/DDBJ whole genome shotgun (WGS) entry which is preliminary data.</text>
</comment>
<reference evidence="3 4" key="1">
    <citation type="journal article" date="2019" name="Int. J. Syst. Evol. Microbiol.">
        <title>The Global Catalogue of Microorganisms (GCM) 10K type strain sequencing project: providing services to taxonomists for standard genome sequencing and annotation.</title>
        <authorList>
            <consortium name="The Broad Institute Genomics Platform"/>
            <consortium name="The Broad Institute Genome Sequencing Center for Infectious Disease"/>
            <person name="Wu L."/>
            <person name="Ma J."/>
        </authorList>
    </citation>
    <scope>NUCLEOTIDE SEQUENCE [LARGE SCALE GENOMIC DNA]</scope>
    <source>
        <strain evidence="3 4">JCM 13518</strain>
    </source>
</reference>
<dbReference type="Pfam" id="PF00311">
    <property type="entry name" value="PEPcase"/>
    <property type="match status" value="1"/>
</dbReference>
<dbReference type="Gene3D" id="1.20.1440.90">
    <property type="entry name" value="Phosphoenolpyruvate/pyruvate domain"/>
    <property type="match status" value="1"/>
</dbReference>
<dbReference type="EMBL" id="BAAAME010000004">
    <property type="protein sequence ID" value="GAA1743518.1"/>
    <property type="molecule type" value="Genomic_DNA"/>
</dbReference>
<dbReference type="SUPFAM" id="SSF51621">
    <property type="entry name" value="Phosphoenolpyruvate/pyruvate domain"/>
    <property type="match status" value="1"/>
</dbReference>
<dbReference type="PRINTS" id="PR00150">
    <property type="entry name" value="PEPCARBXLASE"/>
</dbReference>
<evidence type="ECO:0000256" key="1">
    <source>
        <dbReference type="ARBA" id="ARBA00003670"/>
    </source>
</evidence>
<keyword evidence="4" id="KW-1185">Reference proteome</keyword>
<comment type="function">
    <text evidence="1">Forms oxaloacetate, a four-carbon dicarboxylic acid source for the tricarboxylic acid cycle.</text>
</comment>
<protein>
    <recommendedName>
        <fullName evidence="2">Phosphoenolpyruvate carboxylase</fullName>
    </recommendedName>
</protein>
<sequence>MRLKIEHTAQRVVNGRPHTPGHDYADRAELLADLELIDASLRAHGGEIIADRMLADTVRTASLVGLHLASLDIREHADAHHHAVAQLVDRVGEQPGPYADLDRAARRSLLSTELSSRRPLSPQPPVLDEDGARTYGVLEVVRELQETYGPEVVETYIVSMTTGSDDLLALVVLAREAGLVQLHGDAPFSRLDFAPLLETIEEIRRAGTVLDELLSDPSYRRVVALRGDVQEVMLGYSDSNKAGGITTSQWELHQAQRALRDVAARHGVRLRLFHGRGGTVGRGGGPTYDAILAQPFGVLTGDIKFTEQGEVISDKYALPVLARENLELSMAAVLTASTLHTKARQGPDQLAEWDATMELVSDSAYAAYRKLVEDPSLFDYFVHSTPVEQLGDLNIGSRPSKRPGQGGDITALRAIPWVFGWTQSRQVVPGWFGVGSGLRAARKAGHGDRLKEMLQDWHFFATFISNVEMTLAKTDLDIAGHYVSELVPTELQPMFDVIRAEHAVTVEEVLRVTGSKRLLDHQPALRRTLEVRDAYLQPLSFAQVDLLARSRKDPEALDEGLRRALLMTVNGIAAGLRNTG</sequence>
<evidence type="ECO:0000256" key="2">
    <source>
        <dbReference type="ARBA" id="ARBA00022419"/>
    </source>
</evidence>
<organism evidence="3 4">
    <name type="scientific">Aeromicrobium alkaliterrae</name>
    <dbReference type="NCBI Taxonomy" id="302168"/>
    <lineage>
        <taxon>Bacteria</taxon>
        <taxon>Bacillati</taxon>
        <taxon>Actinomycetota</taxon>
        <taxon>Actinomycetes</taxon>
        <taxon>Propionibacteriales</taxon>
        <taxon>Nocardioidaceae</taxon>
        <taxon>Aeromicrobium</taxon>
    </lineage>
</organism>
<gene>
    <name evidence="3" type="ORF">GCM10009710_24460</name>
</gene>